<protein>
    <submittedName>
        <fullName evidence="5">Protein containing Toll-Interleukin receptor domain protein</fullName>
    </submittedName>
</protein>
<dbReference type="GO" id="GO:0005737">
    <property type="term" value="C:cytoplasm"/>
    <property type="evidence" value="ECO:0007669"/>
    <property type="project" value="UniProtKB-SubCell"/>
</dbReference>
<dbReference type="SUPFAM" id="SSF52200">
    <property type="entry name" value="Toll/Interleukin receptor TIR domain"/>
    <property type="match status" value="1"/>
</dbReference>
<sequence length="269" mass="31327">MRNNFECLIFRHDNLKATMNKHKKVLHDTYDIFLSYRRKGGYEVAKHLFDRLSQDHYRVSFDIDTLRSGNFATQLHERVKQCTDFILILDRNAFGRKSYARNGRCEDWMRIELAQALQQGKNVIPVFLDGFREFPDLPSDIDAVRKANGIPYNLEYYDAFYEKFCSFLHSDPCTSPILPEAILSKIKSRIRPLSEPLVEEGHVEEAKCANPLVETPGPEGSTRPLDEKLKSTWQEAQQTMVDTVDRSLEVMGDIHKRSMKLFLRKRGKH</sequence>
<keyword evidence="3" id="KW-0677">Repeat</keyword>
<dbReference type="GO" id="GO:0035591">
    <property type="term" value="F:signaling adaptor activity"/>
    <property type="evidence" value="ECO:0007669"/>
    <property type="project" value="InterPro"/>
</dbReference>
<dbReference type="AlphaFoldDB" id="J9D3I6"/>
<evidence type="ECO:0000313" key="5">
    <source>
        <dbReference type="EMBL" id="EJX07216.1"/>
    </source>
</evidence>
<feature type="domain" description="TIR" evidence="4">
    <location>
        <begin position="28"/>
        <end position="190"/>
    </location>
</feature>
<organism evidence="5">
    <name type="scientific">gut metagenome</name>
    <dbReference type="NCBI Taxonomy" id="749906"/>
    <lineage>
        <taxon>unclassified sequences</taxon>
        <taxon>metagenomes</taxon>
        <taxon>organismal metagenomes</taxon>
    </lineage>
</organism>
<dbReference type="InterPro" id="IPR000157">
    <property type="entry name" value="TIR_dom"/>
</dbReference>
<dbReference type="Gene3D" id="3.40.50.10140">
    <property type="entry name" value="Toll/interleukin-1 receptor homology (TIR) domain"/>
    <property type="match status" value="1"/>
</dbReference>
<evidence type="ECO:0000259" key="4">
    <source>
        <dbReference type="PROSITE" id="PS50104"/>
    </source>
</evidence>
<dbReference type="SMART" id="SM00255">
    <property type="entry name" value="TIR"/>
    <property type="match status" value="1"/>
</dbReference>
<keyword evidence="5" id="KW-0675">Receptor</keyword>
<keyword evidence="2" id="KW-0963">Cytoplasm</keyword>
<accession>J9D3I6</accession>
<dbReference type="Pfam" id="PF13676">
    <property type="entry name" value="TIR_2"/>
    <property type="match status" value="1"/>
</dbReference>
<dbReference type="GO" id="GO:0048678">
    <property type="term" value="P:response to axon injury"/>
    <property type="evidence" value="ECO:0007669"/>
    <property type="project" value="InterPro"/>
</dbReference>
<dbReference type="GO" id="GO:0034128">
    <property type="term" value="P:negative regulation of MyD88-independent toll-like receptor signaling pathway"/>
    <property type="evidence" value="ECO:0007669"/>
    <property type="project" value="InterPro"/>
</dbReference>
<gene>
    <name evidence="5" type="ORF">EVA_04682</name>
</gene>
<name>J9D3I6_9ZZZZ</name>
<reference evidence="5" key="1">
    <citation type="journal article" date="2012" name="PLoS ONE">
        <title>Gene sets for utilization of primary and secondary nutrition supplies in the distal gut of endangered iberian lynx.</title>
        <authorList>
            <person name="Alcaide M."/>
            <person name="Messina E."/>
            <person name="Richter M."/>
            <person name="Bargiela R."/>
            <person name="Peplies J."/>
            <person name="Huws S.A."/>
            <person name="Newbold C.J."/>
            <person name="Golyshin P.N."/>
            <person name="Simon M.A."/>
            <person name="Lopez G."/>
            <person name="Yakimov M.M."/>
            <person name="Ferrer M."/>
        </authorList>
    </citation>
    <scope>NUCLEOTIDE SEQUENCE</scope>
</reference>
<dbReference type="InterPro" id="IPR039184">
    <property type="entry name" value="SARM1"/>
</dbReference>
<proteinExistence type="predicted"/>
<dbReference type="PANTHER" id="PTHR22998:SF1">
    <property type="entry name" value="NAD(+) HYDROLASE SARM1"/>
    <property type="match status" value="1"/>
</dbReference>
<evidence type="ECO:0000256" key="3">
    <source>
        <dbReference type="ARBA" id="ARBA00022737"/>
    </source>
</evidence>
<dbReference type="PANTHER" id="PTHR22998">
    <property type="entry name" value="SARM1"/>
    <property type="match status" value="1"/>
</dbReference>
<dbReference type="GO" id="GO:0007165">
    <property type="term" value="P:signal transduction"/>
    <property type="evidence" value="ECO:0007669"/>
    <property type="project" value="InterPro"/>
</dbReference>
<dbReference type="GO" id="GO:0003953">
    <property type="term" value="F:NAD+ nucleosidase activity"/>
    <property type="evidence" value="ECO:0007669"/>
    <property type="project" value="InterPro"/>
</dbReference>
<dbReference type="PROSITE" id="PS50104">
    <property type="entry name" value="TIR"/>
    <property type="match status" value="1"/>
</dbReference>
<comment type="caution">
    <text evidence="5">The sequence shown here is derived from an EMBL/GenBank/DDBJ whole genome shotgun (WGS) entry which is preliminary data.</text>
</comment>
<dbReference type="EMBL" id="AMCI01000940">
    <property type="protein sequence ID" value="EJX07216.1"/>
    <property type="molecule type" value="Genomic_DNA"/>
</dbReference>
<comment type="subcellular location">
    <subcellularLocation>
        <location evidence="1">Cytoplasm</location>
    </subcellularLocation>
</comment>
<evidence type="ECO:0000256" key="2">
    <source>
        <dbReference type="ARBA" id="ARBA00022490"/>
    </source>
</evidence>
<dbReference type="InterPro" id="IPR035897">
    <property type="entry name" value="Toll_tir_struct_dom_sf"/>
</dbReference>
<evidence type="ECO:0000256" key="1">
    <source>
        <dbReference type="ARBA" id="ARBA00004496"/>
    </source>
</evidence>